<dbReference type="RefSeq" id="WP_316655273.1">
    <property type="nucleotide sequence ID" value="NZ_CATYWO010000001.1"/>
</dbReference>
<dbReference type="SMART" id="SM00670">
    <property type="entry name" value="PINc"/>
    <property type="match status" value="1"/>
</dbReference>
<sequence>MADAAALAPSPCPPPPRVVLDSNIWVDILIFDDAVARPIRAALEAGRLEAIISPACREELRRVLDYPQFARYAVDAQAALAWVDRVTQPVADPEEAAGAQGQPFVPRCKDRDDQKFLALADAASVAYLVSKDRAVLKLKRRMAKYCDVAVLPPKEFAARVRLEAIEPAQAHLKPEAALP</sequence>
<reference evidence="2 3" key="1">
    <citation type="submission" date="2023-07" db="EMBL/GenBank/DDBJ databases">
        <authorList>
            <person name="Peeters C."/>
        </authorList>
    </citation>
    <scope>NUCLEOTIDE SEQUENCE [LARGE SCALE GENOMIC DNA]</scope>
    <source>
        <strain evidence="2 3">LMG 7141</strain>
    </source>
</reference>
<evidence type="ECO:0000313" key="2">
    <source>
        <dbReference type="EMBL" id="CAJ0778160.1"/>
    </source>
</evidence>
<dbReference type="InterPro" id="IPR029060">
    <property type="entry name" value="PIN-like_dom_sf"/>
</dbReference>
<name>A0ABN9ICF9_9RALS</name>
<dbReference type="Proteomes" id="UP001189616">
    <property type="component" value="Unassembled WGS sequence"/>
</dbReference>
<gene>
    <name evidence="2" type="ORF">LMG7141_00719</name>
</gene>
<dbReference type="InterPro" id="IPR002716">
    <property type="entry name" value="PIN_dom"/>
</dbReference>
<dbReference type="EMBL" id="CATYWO010000001">
    <property type="protein sequence ID" value="CAJ0778160.1"/>
    <property type="molecule type" value="Genomic_DNA"/>
</dbReference>
<feature type="domain" description="PIN" evidence="1">
    <location>
        <begin position="16"/>
        <end position="137"/>
    </location>
</feature>
<accession>A0ABN9ICF9</accession>
<evidence type="ECO:0000259" key="1">
    <source>
        <dbReference type="SMART" id="SM00670"/>
    </source>
</evidence>
<organism evidence="2 3">
    <name type="scientific">Ralstonia condita</name>
    <dbReference type="NCBI Taxonomy" id="3058600"/>
    <lineage>
        <taxon>Bacteria</taxon>
        <taxon>Pseudomonadati</taxon>
        <taxon>Pseudomonadota</taxon>
        <taxon>Betaproteobacteria</taxon>
        <taxon>Burkholderiales</taxon>
        <taxon>Burkholderiaceae</taxon>
        <taxon>Ralstonia</taxon>
    </lineage>
</organism>
<protein>
    <recommendedName>
        <fullName evidence="1">PIN domain-containing protein</fullName>
    </recommendedName>
</protein>
<keyword evidence="3" id="KW-1185">Reference proteome</keyword>
<dbReference type="NCBIfam" id="TIGR00305">
    <property type="entry name" value="putative toxin-antitoxin system toxin component, PIN family"/>
    <property type="match status" value="1"/>
</dbReference>
<evidence type="ECO:0000313" key="3">
    <source>
        <dbReference type="Proteomes" id="UP001189616"/>
    </source>
</evidence>
<dbReference type="Pfam" id="PF13470">
    <property type="entry name" value="PIN_3"/>
    <property type="match status" value="1"/>
</dbReference>
<dbReference type="InterPro" id="IPR002850">
    <property type="entry name" value="PIN_toxin-like"/>
</dbReference>
<dbReference type="PANTHER" id="PTHR34610">
    <property type="entry name" value="SSL7007 PROTEIN"/>
    <property type="match status" value="1"/>
</dbReference>
<dbReference type="SUPFAM" id="SSF88723">
    <property type="entry name" value="PIN domain-like"/>
    <property type="match status" value="1"/>
</dbReference>
<dbReference type="PANTHER" id="PTHR34610:SF3">
    <property type="entry name" value="SSL7007 PROTEIN"/>
    <property type="match status" value="1"/>
</dbReference>
<proteinExistence type="predicted"/>
<comment type="caution">
    <text evidence="2">The sequence shown here is derived from an EMBL/GenBank/DDBJ whole genome shotgun (WGS) entry which is preliminary data.</text>
</comment>